<evidence type="ECO:0000313" key="2">
    <source>
        <dbReference type="Proteomes" id="UP000251135"/>
    </source>
</evidence>
<dbReference type="GO" id="GO:0016706">
    <property type="term" value="F:2-oxoglutarate-dependent dioxygenase activity"/>
    <property type="evidence" value="ECO:0007669"/>
    <property type="project" value="UniProtKB-ARBA"/>
</dbReference>
<keyword evidence="1" id="KW-0223">Dioxygenase</keyword>
<proteinExistence type="predicted"/>
<accession>A0A363D118</accession>
<organism evidence="1 2">
    <name type="scientific">Arcobacter caeni</name>
    <dbReference type="NCBI Taxonomy" id="1912877"/>
    <lineage>
        <taxon>Bacteria</taxon>
        <taxon>Pseudomonadati</taxon>
        <taxon>Campylobacterota</taxon>
        <taxon>Epsilonproteobacteria</taxon>
        <taxon>Campylobacterales</taxon>
        <taxon>Arcobacteraceae</taxon>
        <taxon>Arcobacter</taxon>
    </lineage>
</organism>
<dbReference type="InterPro" id="IPR008775">
    <property type="entry name" value="Phytyl_CoA_dOase-like"/>
</dbReference>
<dbReference type="OrthoDB" id="9791262at2"/>
<keyword evidence="2" id="KW-1185">Reference proteome</keyword>
<dbReference type="Proteomes" id="UP000251135">
    <property type="component" value="Unassembled WGS sequence"/>
</dbReference>
<dbReference type="Pfam" id="PF05721">
    <property type="entry name" value="PhyH"/>
    <property type="match status" value="1"/>
</dbReference>
<keyword evidence="1" id="KW-0560">Oxidoreductase</keyword>
<dbReference type="SUPFAM" id="SSF51197">
    <property type="entry name" value="Clavaminate synthase-like"/>
    <property type="match status" value="1"/>
</dbReference>
<dbReference type="EMBL" id="MUXE01000006">
    <property type="protein sequence ID" value="PUE65036.1"/>
    <property type="molecule type" value="Genomic_DNA"/>
</dbReference>
<dbReference type="Gene3D" id="2.60.120.620">
    <property type="entry name" value="q2cbj1_9rhob like domain"/>
    <property type="match status" value="1"/>
</dbReference>
<sequence length="244" mass="29035">MKLDENQLKEFHENGFLVLKNFADTKLCEKILEKAKSHLENKIAPIETEQEYIQKDLEKVTVRRLRQVYDRETVFQDWMRNEEIRPILKQILNDTPVLTLAHHNSIMTKLPHESTRTFWHQDRRYWDFKNNNLVSVWLSLGDEFLENGLLEFIPKSHKIEFSKDRFDEVDNFLDENEENKKLIETKVHTNLKKGDVVLFHCKTLHHANKNISNEAKISFVYTVRAASNKPTKNTRSDFKEVILD</sequence>
<gene>
    <name evidence="1" type="ORF">B0174_05890</name>
</gene>
<reference evidence="1 2" key="1">
    <citation type="submission" date="2017-02" db="EMBL/GenBank/DDBJ databases">
        <title>Arcobacter caeni sp. nov, a new Arcobacter species isolated from reclaimed water.</title>
        <authorList>
            <person name="Figueras M.J."/>
            <person name="Perez-Cataluna A."/>
            <person name="Salas-Masso N."/>
        </authorList>
    </citation>
    <scope>NUCLEOTIDE SEQUENCE [LARGE SCALE GENOMIC DNA]</scope>
    <source>
        <strain evidence="1 2">RW17-10</strain>
    </source>
</reference>
<dbReference type="GO" id="GO:0005506">
    <property type="term" value="F:iron ion binding"/>
    <property type="evidence" value="ECO:0007669"/>
    <property type="project" value="UniProtKB-ARBA"/>
</dbReference>
<dbReference type="AlphaFoldDB" id="A0A363D118"/>
<name>A0A363D118_9BACT</name>
<dbReference type="RefSeq" id="WP_108558737.1">
    <property type="nucleotide sequence ID" value="NZ_MUXE01000006.1"/>
</dbReference>
<protein>
    <submittedName>
        <fullName evidence="1">Phytanoyl-CoA dioxygenase</fullName>
    </submittedName>
</protein>
<comment type="caution">
    <text evidence="1">The sequence shown here is derived from an EMBL/GenBank/DDBJ whole genome shotgun (WGS) entry which is preliminary data.</text>
</comment>
<evidence type="ECO:0000313" key="1">
    <source>
        <dbReference type="EMBL" id="PUE65036.1"/>
    </source>
</evidence>
<dbReference type="PANTHER" id="PTHR20883">
    <property type="entry name" value="PHYTANOYL-COA DIOXYGENASE DOMAIN CONTAINING 1"/>
    <property type="match status" value="1"/>
</dbReference>
<dbReference type="PANTHER" id="PTHR20883:SF46">
    <property type="entry name" value="PHYTANOYL-COA HYDROXYLASE"/>
    <property type="match status" value="1"/>
</dbReference>